<evidence type="ECO:0000259" key="6">
    <source>
        <dbReference type="Pfam" id="PF04355"/>
    </source>
</evidence>
<feature type="compositionally biased region" description="Polar residues" evidence="5">
    <location>
        <begin position="137"/>
        <end position="148"/>
    </location>
</feature>
<dbReference type="HAMAP" id="MF_00925">
    <property type="entry name" value="OM_assembly_BamE"/>
    <property type="match status" value="1"/>
</dbReference>
<dbReference type="InterPro" id="IPR026592">
    <property type="entry name" value="BamE"/>
</dbReference>
<sequence length="148" mass="16563">MQNLIKIVIFSLVLVLVSGCSYLSVYKRDLPQGNLITQDMLAQLELGMSREQVQYVMGSPLLEAPFNGNQWDYVFRLDEAYGGVIYKRLTLTFDNDRLVDIQTFGDLDTNVDLKPESGPGPAMQDNALPEGVIDATPSRTTFQDEPIE</sequence>
<evidence type="ECO:0000256" key="5">
    <source>
        <dbReference type="SAM" id="MobiDB-lite"/>
    </source>
</evidence>
<organism evidence="7 8">
    <name type="scientific">Modicisalibacter zincidurans</name>
    <dbReference type="NCBI Taxonomy" id="1178777"/>
    <lineage>
        <taxon>Bacteria</taxon>
        <taxon>Pseudomonadati</taxon>
        <taxon>Pseudomonadota</taxon>
        <taxon>Gammaproteobacteria</taxon>
        <taxon>Oceanospirillales</taxon>
        <taxon>Halomonadaceae</taxon>
        <taxon>Modicisalibacter</taxon>
    </lineage>
</organism>
<evidence type="ECO:0000256" key="1">
    <source>
        <dbReference type="ARBA" id="ARBA00022729"/>
    </source>
</evidence>
<evidence type="ECO:0000313" key="8">
    <source>
        <dbReference type="Proteomes" id="UP001500074"/>
    </source>
</evidence>
<comment type="subunit">
    <text evidence="4">Part of the Bam complex.</text>
</comment>
<dbReference type="Proteomes" id="UP001500074">
    <property type="component" value="Unassembled WGS sequence"/>
</dbReference>
<keyword evidence="8" id="KW-1185">Reference proteome</keyword>
<feature type="domain" description="Outer membrane protein assembly factor BamE" evidence="6">
    <location>
        <begin position="33"/>
        <end position="102"/>
    </location>
</feature>
<evidence type="ECO:0000256" key="3">
    <source>
        <dbReference type="ARBA" id="ARBA00023237"/>
    </source>
</evidence>
<feature type="region of interest" description="Disordered" evidence="5">
    <location>
        <begin position="113"/>
        <end position="148"/>
    </location>
</feature>
<gene>
    <name evidence="4" type="primary">bamE</name>
    <name evidence="7" type="ORF">GCM10023342_06080</name>
</gene>
<dbReference type="EMBL" id="BAABKI010000009">
    <property type="protein sequence ID" value="GAA5171376.1"/>
    <property type="molecule type" value="Genomic_DNA"/>
</dbReference>
<evidence type="ECO:0000313" key="7">
    <source>
        <dbReference type="EMBL" id="GAA5171376.1"/>
    </source>
</evidence>
<dbReference type="Gene3D" id="3.30.1450.10">
    <property type="match status" value="1"/>
</dbReference>
<comment type="subcellular location">
    <subcellularLocation>
        <location evidence="4">Cell outer membrane</location>
        <topology evidence="4">Lipid-anchor</topology>
    </subcellularLocation>
</comment>
<protein>
    <recommendedName>
        <fullName evidence="4">Outer membrane protein assembly factor BamE</fullName>
    </recommendedName>
</protein>
<reference evidence="8" key="1">
    <citation type="journal article" date="2019" name="Int. J. Syst. Evol. Microbiol.">
        <title>The Global Catalogue of Microorganisms (GCM) 10K type strain sequencing project: providing services to taxonomists for standard genome sequencing and annotation.</title>
        <authorList>
            <consortium name="The Broad Institute Genomics Platform"/>
            <consortium name="The Broad Institute Genome Sequencing Center for Infectious Disease"/>
            <person name="Wu L."/>
            <person name="Ma J."/>
        </authorList>
    </citation>
    <scope>NUCLEOTIDE SEQUENCE [LARGE SCALE GENOMIC DNA]</scope>
    <source>
        <strain evidence="8">JCM 18472</strain>
    </source>
</reference>
<evidence type="ECO:0000256" key="2">
    <source>
        <dbReference type="ARBA" id="ARBA00023136"/>
    </source>
</evidence>
<keyword evidence="3 4" id="KW-0998">Cell outer membrane</keyword>
<name>A0ABP9R3R8_9GAMM</name>
<comment type="caution">
    <text evidence="7">The sequence shown here is derived from an EMBL/GenBank/DDBJ whole genome shotgun (WGS) entry which is preliminary data.</text>
</comment>
<dbReference type="InterPro" id="IPR007450">
    <property type="entry name" value="BamE_dom"/>
</dbReference>
<comment type="similarity">
    <text evidence="4">Belongs to the BamE family.</text>
</comment>
<keyword evidence="1 4" id="KW-0732">Signal</keyword>
<dbReference type="PANTHER" id="PTHR37482">
    <property type="entry name" value="OUTER MEMBRANE PROTEIN ASSEMBLY FACTOR BAME"/>
    <property type="match status" value="1"/>
</dbReference>
<dbReference type="PANTHER" id="PTHR37482:SF1">
    <property type="entry name" value="OUTER MEMBRANE PROTEIN ASSEMBLY FACTOR BAME"/>
    <property type="match status" value="1"/>
</dbReference>
<dbReference type="Pfam" id="PF04355">
    <property type="entry name" value="BamE"/>
    <property type="match status" value="1"/>
</dbReference>
<dbReference type="PROSITE" id="PS51257">
    <property type="entry name" value="PROKAR_LIPOPROTEIN"/>
    <property type="match status" value="1"/>
</dbReference>
<keyword evidence="4" id="KW-0564">Palmitate</keyword>
<proteinExistence type="inferred from homology"/>
<dbReference type="InterPro" id="IPR037873">
    <property type="entry name" value="BamE-like"/>
</dbReference>
<comment type="function">
    <text evidence="4">Part of the outer membrane protein assembly complex, which is involved in assembly and insertion of beta-barrel proteins into the outer membrane.</text>
</comment>
<accession>A0ABP9R3R8</accession>
<keyword evidence="2 4" id="KW-0472">Membrane</keyword>
<evidence type="ECO:0000256" key="4">
    <source>
        <dbReference type="HAMAP-Rule" id="MF_00925"/>
    </source>
</evidence>
<keyword evidence="4" id="KW-0449">Lipoprotein</keyword>